<gene>
    <name evidence="1" type="ORF">CS022_22625</name>
</gene>
<dbReference type="PIRSF" id="PIRSF029208">
    <property type="entry name" value="Phage_tail_GPU"/>
    <property type="match status" value="1"/>
</dbReference>
<reference evidence="1 2" key="1">
    <citation type="submission" date="2017-10" db="EMBL/GenBank/DDBJ databases">
        <title>Nyctiphanis sp. nov., isolated from the stomach of the euphausiid Nyctiphanes simplex (Hansen, 1911) in the Gulf of California.</title>
        <authorList>
            <person name="Gomez-Gil B."/>
            <person name="Aguilar-Mendez M."/>
            <person name="Lopez-Cortes A."/>
            <person name="Gomez-Gutierrez J."/>
            <person name="Roque A."/>
            <person name="Lang E."/>
            <person name="Gonzalez-Castillo A."/>
        </authorList>
    </citation>
    <scope>NUCLEOTIDE SEQUENCE [LARGE SCALE GENOMIC DNA]</scope>
    <source>
        <strain evidence="1 2">CAIM 600</strain>
    </source>
</reference>
<evidence type="ECO:0000313" key="1">
    <source>
        <dbReference type="EMBL" id="RXJ70663.1"/>
    </source>
</evidence>
<accession>A0A4Q0YJQ4</accession>
<dbReference type="Proteomes" id="UP000290287">
    <property type="component" value="Unassembled WGS sequence"/>
</dbReference>
<dbReference type="RefSeq" id="WP_129124140.1">
    <property type="nucleotide sequence ID" value="NZ_PEIB01000045.1"/>
</dbReference>
<evidence type="ECO:0000313" key="2">
    <source>
        <dbReference type="Proteomes" id="UP000290287"/>
    </source>
</evidence>
<organism evidence="1 2">
    <name type="scientific">Veronia nyctiphanis</name>
    <dbReference type="NCBI Taxonomy" id="1278244"/>
    <lineage>
        <taxon>Bacteria</taxon>
        <taxon>Pseudomonadati</taxon>
        <taxon>Pseudomonadota</taxon>
        <taxon>Gammaproteobacteria</taxon>
        <taxon>Vibrionales</taxon>
        <taxon>Vibrionaceae</taxon>
        <taxon>Veronia</taxon>
    </lineage>
</organism>
<dbReference type="EMBL" id="PEIB01000045">
    <property type="protein sequence ID" value="RXJ70663.1"/>
    <property type="molecule type" value="Genomic_DNA"/>
</dbReference>
<dbReference type="OrthoDB" id="1550902at2"/>
<name>A0A4Q0YJQ4_9GAMM</name>
<protein>
    <submittedName>
        <fullName evidence="1">Oxidoreductase</fullName>
    </submittedName>
</protein>
<dbReference type="InterPro" id="IPR009734">
    <property type="entry name" value="Myoviridae_GpU"/>
</dbReference>
<sequence length="150" mass="16633">MMLSLGLFVFEINTAAYQQLQHVASQNWASNKRVGRRPAYQYLGPGEETITLNGTLYPEYTGGLFDLSMLREMASTGSAFALISGNGDTLGLWFIDQVSETQSVFIRNGSPRKIEFNLQLKRTDDNSIDQLGDLSPYVSTLLNQSLKATV</sequence>
<comment type="caution">
    <text evidence="1">The sequence shown here is derived from an EMBL/GenBank/DDBJ whole genome shotgun (WGS) entry which is preliminary data.</text>
</comment>
<dbReference type="AlphaFoldDB" id="A0A4Q0YJQ4"/>
<proteinExistence type="predicted"/>
<keyword evidence="2" id="KW-1185">Reference proteome</keyword>
<dbReference type="Pfam" id="PF06995">
    <property type="entry name" value="Phage_P2_GpU"/>
    <property type="match status" value="1"/>
</dbReference>
<dbReference type="InterPro" id="IPR016912">
    <property type="entry name" value="Phage_P2_GpU"/>
</dbReference>